<dbReference type="RefSeq" id="WP_184791774.1">
    <property type="nucleotide sequence ID" value="NZ_BONT01000059.1"/>
</dbReference>
<keyword evidence="4" id="KW-1185">Reference proteome</keyword>
<dbReference type="InterPro" id="IPR038607">
    <property type="entry name" value="PhoD-like_sf"/>
</dbReference>
<organism evidence="3 4">
    <name type="scientific">Phytomonospora endophytica</name>
    <dbReference type="NCBI Taxonomy" id="714109"/>
    <lineage>
        <taxon>Bacteria</taxon>
        <taxon>Bacillati</taxon>
        <taxon>Actinomycetota</taxon>
        <taxon>Actinomycetes</taxon>
        <taxon>Micromonosporales</taxon>
        <taxon>Micromonosporaceae</taxon>
        <taxon>Phytomonospora</taxon>
    </lineage>
</organism>
<dbReference type="Pfam" id="PF09423">
    <property type="entry name" value="PhoD"/>
    <property type="match status" value="1"/>
</dbReference>
<dbReference type="PROSITE" id="PS51318">
    <property type="entry name" value="TAT"/>
    <property type="match status" value="1"/>
</dbReference>
<sequence>MNRTRRNLLLGTAAAGTAAIVLPQALAWAGNGKIRYPFTLGVASGEPTPDGIVLWTRLAPKPFEADSGMPSRDVEIEWEIAKDEGFRRVVRRGKDVAWRVFGHSVHVELGGLEPHTWYWYRFKVDGHVSPVGRTRTAPAPGTSPEFRFGFASCASYEYGYYTAYERMAEEDFDLIVFLGDYIYEYGVETNHVRQNYAPPYACMSVEDYRMRFAQQKVEPEVQQVHAAAPWLPTWDDHELLNDYAGLYSPYAWTDEELALRRRNAYRAYYENMPLRKSTLPHGTDMRVYRGLDYGDLARFVILDTRQYRDPQACRGGIKTCPAAADPARKFLGNDQEQWVYDQLDSSPARWNVIAQQVFLSAIDESPGAAQSFSMDSWSGYSATRDRLLSHIQAAGTSNPIVLTGDVHAHYVSDVKANFNDPSSASIGAEFVVTSITSETDGADARPTWPMLQQENPHLKYHSFRRGYGATTVGKETLTTEMKILPYVSTKGAPVSTDATFVVENGVGGVVRA</sequence>
<dbReference type="InterPro" id="IPR018946">
    <property type="entry name" value="PhoD-like_MPP"/>
</dbReference>
<dbReference type="InterPro" id="IPR006311">
    <property type="entry name" value="TAT_signal"/>
</dbReference>
<dbReference type="Gene3D" id="2.60.40.380">
    <property type="entry name" value="Purple acid phosphatase-like, N-terminal"/>
    <property type="match status" value="1"/>
</dbReference>
<gene>
    <name evidence="3" type="ORF">HNR73_006777</name>
</gene>
<keyword evidence="3" id="KW-0378">Hydrolase</keyword>
<dbReference type="GO" id="GO:0004035">
    <property type="term" value="F:alkaline phosphatase activity"/>
    <property type="evidence" value="ECO:0007669"/>
    <property type="project" value="UniProtKB-EC"/>
</dbReference>
<protein>
    <submittedName>
        <fullName evidence="3">Alkaline phosphatase D</fullName>
        <ecNumber evidence="3">3.1.3.1</ecNumber>
    </submittedName>
</protein>
<feature type="domain" description="PhoD-like phosphatase metallophosphatase" evidence="1">
    <location>
        <begin position="148"/>
        <end position="480"/>
    </location>
</feature>
<dbReference type="EMBL" id="JACHGT010000018">
    <property type="protein sequence ID" value="MBB6038891.1"/>
    <property type="molecule type" value="Genomic_DNA"/>
</dbReference>
<evidence type="ECO:0000259" key="2">
    <source>
        <dbReference type="Pfam" id="PF16655"/>
    </source>
</evidence>
<dbReference type="PANTHER" id="PTHR43606:SF2">
    <property type="entry name" value="ALKALINE PHOSPHATASE FAMILY PROTEIN (AFU_ORTHOLOGUE AFUA_5G03860)"/>
    <property type="match status" value="1"/>
</dbReference>
<dbReference type="PANTHER" id="PTHR43606">
    <property type="entry name" value="PHOSPHATASE, PUTATIVE (AFU_ORTHOLOGUE AFUA_6G08710)-RELATED"/>
    <property type="match status" value="1"/>
</dbReference>
<dbReference type="Pfam" id="PF16655">
    <property type="entry name" value="PhoD_N"/>
    <property type="match status" value="1"/>
</dbReference>
<evidence type="ECO:0000259" key="1">
    <source>
        <dbReference type="Pfam" id="PF09423"/>
    </source>
</evidence>
<accession>A0A841FNK0</accession>
<dbReference type="InterPro" id="IPR052900">
    <property type="entry name" value="Phospholipid_Metab_Enz"/>
</dbReference>
<dbReference type="Gene3D" id="3.60.21.70">
    <property type="entry name" value="PhoD-like phosphatase"/>
    <property type="match status" value="1"/>
</dbReference>
<dbReference type="SUPFAM" id="SSF56300">
    <property type="entry name" value="Metallo-dependent phosphatases"/>
    <property type="match status" value="1"/>
</dbReference>
<feature type="domain" description="Phospholipase D N-terminal" evidence="2">
    <location>
        <begin position="40"/>
        <end position="136"/>
    </location>
</feature>
<dbReference type="InterPro" id="IPR032093">
    <property type="entry name" value="PhoD_N"/>
</dbReference>
<proteinExistence type="predicted"/>
<dbReference type="Proteomes" id="UP000548476">
    <property type="component" value="Unassembled WGS sequence"/>
</dbReference>
<comment type="caution">
    <text evidence="3">The sequence shown here is derived from an EMBL/GenBank/DDBJ whole genome shotgun (WGS) entry which is preliminary data.</text>
</comment>
<evidence type="ECO:0000313" key="4">
    <source>
        <dbReference type="Proteomes" id="UP000548476"/>
    </source>
</evidence>
<evidence type="ECO:0000313" key="3">
    <source>
        <dbReference type="EMBL" id="MBB6038891.1"/>
    </source>
</evidence>
<dbReference type="EC" id="3.1.3.1" evidence="3"/>
<reference evidence="3 4" key="1">
    <citation type="submission" date="2020-08" db="EMBL/GenBank/DDBJ databases">
        <title>Genomic Encyclopedia of Type Strains, Phase IV (KMG-IV): sequencing the most valuable type-strain genomes for metagenomic binning, comparative biology and taxonomic classification.</title>
        <authorList>
            <person name="Goeker M."/>
        </authorList>
    </citation>
    <scope>NUCLEOTIDE SEQUENCE [LARGE SCALE GENOMIC DNA]</scope>
    <source>
        <strain evidence="3 4">YIM 65646</strain>
    </source>
</reference>
<dbReference type="CDD" id="cd07389">
    <property type="entry name" value="MPP_PhoD"/>
    <property type="match status" value="1"/>
</dbReference>
<dbReference type="InterPro" id="IPR029052">
    <property type="entry name" value="Metallo-depent_PP-like"/>
</dbReference>
<dbReference type="AlphaFoldDB" id="A0A841FNK0"/>
<name>A0A841FNK0_9ACTN</name>